<feature type="domain" description="Protein kinase" evidence="3">
    <location>
        <begin position="44"/>
        <end position="309"/>
    </location>
</feature>
<dbReference type="SUPFAM" id="SSF52540">
    <property type="entry name" value="P-loop containing nucleoside triphosphate hydrolases"/>
    <property type="match status" value="1"/>
</dbReference>
<evidence type="ECO:0000256" key="2">
    <source>
        <dbReference type="ARBA" id="ARBA00022840"/>
    </source>
</evidence>
<dbReference type="SUPFAM" id="SSF56112">
    <property type="entry name" value="Protein kinase-like (PK-like)"/>
    <property type="match status" value="1"/>
</dbReference>
<dbReference type="GO" id="GO:0004672">
    <property type="term" value="F:protein kinase activity"/>
    <property type="evidence" value="ECO:0007669"/>
    <property type="project" value="InterPro"/>
</dbReference>
<dbReference type="InterPro" id="IPR003593">
    <property type="entry name" value="AAA+_ATPase"/>
</dbReference>
<gene>
    <name evidence="4" type="ORF">SCE1572_13590</name>
</gene>
<dbReference type="OrthoDB" id="5477704at2"/>
<dbReference type="RefSeq" id="WP_020734685.1">
    <property type="nucleotide sequence ID" value="NC_021658.1"/>
</dbReference>
<dbReference type="InterPro" id="IPR011990">
    <property type="entry name" value="TPR-like_helical_dom_sf"/>
</dbReference>
<dbReference type="Gene3D" id="1.10.510.10">
    <property type="entry name" value="Transferase(Phosphotransferase) domain 1"/>
    <property type="match status" value="1"/>
</dbReference>
<dbReference type="InterPro" id="IPR027417">
    <property type="entry name" value="P-loop_NTPase"/>
</dbReference>
<dbReference type="Gene3D" id="1.25.40.10">
    <property type="entry name" value="Tetratricopeptide repeat domain"/>
    <property type="match status" value="1"/>
</dbReference>
<keyword evidence="2" id="KW-0067">ATP-binding</keyword>
<protein>
    <recommendedName>
        <fullName evidence="3">Protein kinase domain-containing protein</fullName>
    </recommendedName>
</protein>
<dbReference type="InterPro" id="IPR041664">
    <property type="entry name" value="AAA_16"/>
</dbReference>
<keyword evidence="1" id="KW-0547">Nucleotide-binding</keyword>
<dbReference type="eggNOG" id="COG0515">
    <property type="taxonomic scope" value="Bacteria"/>
</dbReference>
<reference evidence="4 5" key="1">
    <citation type="journal article" date="2013" name="Sci. Rep.">
        <title>Extraordinary expansion of a Sorangium cellulosum genome from an alkaline milieu.</title>
        <authorList>
            <person name="Han K."/>
            <person name="Li Z.F."/>
            <person name="Peng R."/>
            <person name="Zhu L.P."/>
            <person name="Zhou T."/>
            <person name="Wang L.G."/>
            <person name="Li S.G."/>
            <person name="Zhang X.B."/>
            <person name="Hu W."/>
            <person name="Wu Z.H."/>
            <person name="Qin N."/>
            <person name="Li Y.Z."/>
        </authorList>
    </citation>
    <scope>NUCLEOTIDE SEQUENCE [LARGE SCALE GENOMIC DNA]</scope>
    <source>
        <strain evidence="4 5">So0157-2</strain>
    </source>
</reference>
<proteinExistence type="predicted"/>
<accession>S4XXZ5</accession>
<dbReference type="InterPro" id="IPR000719">
    <property type="entry name" value="Prot_kinase_dom"/>
</dbReference>
<evidence type="ECO:0000313" key="5">
    <source>
        <dbReference type="Proteomes" id="UP000014803"/>
    </source>
</evidence>
<dbReference type="eggNOG" id="COG0457">
    <property type="taxonomic scope" value="Bacteria"/>
</dbReference>
<evidence type="ECO:0000313" key="4">
    <source>
        <dbReference type="EMBL" id="AGP35468.1"/>
    </source>
</evidence>
<dbReference type="eggNOG" id="COG3267">
    <property type="taxonomic scope" value="Bacteria"/>
</dbReference>
<dbReference type="PANTHER" id="PTHR16305">
    <property type="entry name" value="TESTICULAR SOLUBLE ADENYLYL CYCLASE"/>
    <property type="match status" value="1"/>
</dbReference>
<evidence type="ECO:0000259" key="3">
    <source>
        <dbReference type="PROSITE" id="PS50011"/>
    </source>
</evidence>
<dbReference type="GO" id="GO:0004016">
    <property type="term" value="F:adenylate cyclase activity"/>
    <property type="evidence" value="ECO:0007669"/>
    <property type="project" value="TreeGrafter"/>
</dbReference>
<evidence type="ECO:0000256" key="1">
    <source>
        <dbReference type="ARBA" id="ARBA00022741"/>
    </source>
</evidence>
<dbReference type="Pfam" id="PF00069">
    <property type="entry name" value="Pkinase"/>
    <property type="match status" value="1"/>
</dbReference>
<dbReference type="PANTHER" id="PTHR16305:SF35">
    <property type="entry name" value="TRANSCRIPTIONAL ACTIVATOR DOMAIN"/>
    <property type="match status" value="1"/>
</dbReference>
<sequence length="1356" mass="144487">MPRCPSCHRRLAALAPCPADGALAPLRAAPVELGAETPPSLAGFLISPPLAAGAFSIVWDATRLEDGAPAVLKVSRAHSLLARERFRCEAWALEQLGPPVSPRLLQNGVLEDGRAYIAMERLEGETLAARLEGLPAALDLRAALDVALAVLSCLQVVHERGLVHLDLAPEHVFLETGGGVRLLDFGLAQRDRGVVCHPADSALTTLGAMLGAPEYASPERLRAEPIDGRADLYAFGALLFELLTLRPPFAGDREHVAQGHLGGRPPRPSELAPAAAPVPPAVEALVLACLAKERALRPRDAAGLRAALASAGAAGAAEVARDDAASSADRHDTVVLALEARGAEAEVRAAVARHEGHLARQRGYRFVAIFPGPKEAAAERALLAGREIVASVGAPLAIHVAPLKLRREADGGLAATGLAVERPEAWLPADPWRGIALSAELVTAHPGFDVAAASEDGRYFFAQEAPLSAGDRDAARAAPPLPLVGRSDPLSALEESRERALAGLGPGLCALVGERGLGKSRLAEEVAASSRRAHPGALVIALRAEPEHPGRAAGGRPGQAAAALLAGVLGAEGGALAAPRDPRALCVERLGEALGGDVWPAVAAFLGWPDGARLAEEPPPARRGSVIRAIAEGLRRRAAERPVVVIVDDAHLADGAALDALDLATRREADLPLWVLLAGAPELAARRHALSARDHARDRVALSPLDDAAGLLLCAELLRPAEHPPSAALRRLCAWAGYNPRCLVELTRAIKRAGLVRLRARSSSYQLATAELDKLPPSVAWQWFAARQLEALPPELGASARLCAVLGFELSEDVAAGVQRALELEGEGEGEGAAAARGDGIDVPSGLRALAARGILVPRGAQDAAREGPPRGGARYAFRSALLQEAIYALLTEEQRAGMHRHALAVWERLAEGQPRAPDLLEPIARHAAAAGARARAAHAYLLLGDMHRDRHNNAVAEGHYSSALLWADGDDQRQRYLALLGRARVRYRVLRTGEALDDLRSAGALARTMKDPRMIAEALLEEATALDWAGAWEESAARVEEVIPLLDVREGHADAGLAARFEVAAGRSSYRKGNLEDALERLTLGVERVREADHDTHVIGLTLLACVLVRCGHLDEAEQRFDEAVRACEARGDRVHLGAALVRRAELWPALDAPDRGIADLRRAVQLAREEANAWAEREATIKLAEQLYLWGREDEALPLVRQVRSLDEQFKDRPVYSSALLLARIHAMRDEHADASRQLRWLRAQGAVADLPPYAQALLGVMQLAVKDPRNSMESARTRAAFREEGEPSGEVGSGLSADQRVELLYWRARALLDAGRPEDVALLLARIAPLLAESRAWRPRFAKLRAGYGQLAG</sequence>
<organism evidence="4 5">
    <name type="scientific">Sorangium cellulosum So0157-2</name>
    <dbReference type="NCBI Taxonomy" id="1254432"/>
    <lineage>
        <taxon>Bacteria</taxon>
        <taxon>Pseudomonadati</taxon>
        <taxon>Myxococcota</taxon>
        <taxon>Polyangia</taxon>
        <taxon>Polyangiales</taxon>
        <taxon>Polyangiaceae</taxon>
        <taxon>Sorangium</taxon>
    </lineage>
</organism>
<dbReference type="KEGG" id="scu:SCE1572_13590"/>
<dbReference type="EMBL" id="CP003969">
    <property type="protein sequence ID" value="AGP35468.1"/>
    <property type="molecule type" value="Genomic_DNA"/>
</dbReference>
<dbReference type="PATRIC" id="fig|1254432.3.peg.3057"/>
<dbReference type="InterPro" id="IPR011009">
    <property type="entry name" value="Kinase-like_dom_sf"/>
</dbReference>
<dbReference type="HOGENOM" id="CLU_006681_0_0_7"/>
<name>S4XXZ5_SORCE</name>
<dbReference type="Pfam" id="PF13191">
    <property type="entry name" value="AAA_16"/>
    <property type="match status" value="1"/>
</dbReference>
<dbReference type="GO" id="GO:0005737">
    <property type="term" value="C:cytoplasm"/>
    <property type="evidence" value="ECO:0007669"/>
    <property type="project" value="TreeGrafter"/>
</dbReference>
<dbReference type="PROSITE" id="PS50011">
    <property type="entry name" value="PROTEIN_KINASE_DOM"/>
    <property type="match status" value="1"/>
</dbReference>
<dbReference type="Proteomes" id="UP000014803">
    <property type="component" value="Chromosome"/>
</dbReference>
<dbReference type="STRING" id="1254432.SCE1572_13590"/>
<dbReference type="SMART" id="SM00382">
    <property type="entry name" value="AAA"/>
    <property type="match status" value="1"/>
</dbReference>
<dbReference type="GO" id="GO:0005524">
    <property type="term" value="F:ATP binding"/>
    <property type="evidence" value="ECO:0007669"/>
    <property type="project" value="UniProtKB-KW"/>
</dbReference>
<dbReference type="SUPFAM" id="SSF48452">
    <property type="entry name" value="TPR-like"/>
    <property type="match status" value="2"/>
</dbReference>
<dbReference type="CDD" id="cd14014">
    <property type="entry name" value="STKc_PknB_like"/>
    <property type="match status" value="1"/>
</dbReference>